<evidence type="ECO:0000313" key="6">
    <source>
        <dbReference type="Proteomes" id="UP001196509"/>
    </source>
</evidence>
<dbReference type="Pfam" id="PF12802">
    <property type="entry name" value="MarR_2"/>
    <property type="match status" value="1"/>
</dbReference>
<dbReference type="GO" id="GO:0003677">
    <property type="term" value="F:DNA binding"/>
    <property type="evidence" value="ECO:0007669"/>
    <property type="project" value="UniProtKB-KW"/>
</dbReference>
<dbReference type="Gene3D" id="1.10.10.10">
    <property type="entry name" value="Winged helix-like DNA-binding domain superfamily/Winged helix DNA-binding domain"/>
    <property type="match status" value="1"/>
</dbReference>
<protein>
    <submittedName>
        <fullName evidence="5">MarR family winged helix-turn-helix transcriptional regulator</fullName>
    </submittedName>
</protein>
<dbReference type="InterPro" id="IPR036388">
    <property type="entry name" value="WH-like_DNA-bd_sf"/>
</dbReference>
<evidence type="ECO:0000256" key="2">
    <source>
        <dbReference type="ARBA" id="ARBA00023125"/>
    </source>
</evidence>
<dbReference type="SMART" id="SM00347">
    <property type="entry name" value="HTH_MARR"/>
    <property type="match status" value="1"/>
</dbReference>
<keyword evidence="6" id="KW-1185">Reference proteome</keyword>
<evidence type="ECO:0000256" key="3">
    <source>
        <dbReference type="ARBA" id="ARBA00023163"/>
    </source>
</evidence>
<feature type="domain" description="HTH marR-type" evidence="4">
    <location>
        <begin position="17"/>
        <end position="149"/>
    </location>
</feature>
<keyword evidence="2" id="KW-0238">DNA-binding</keyword>
<dbReference type="InterPro" id="IPR000835">
    <property type="entry name" value="HTH_MarR-typ"/>
</dbReference>
<proteinExistence type="predicted"/>
<sequence length="149" mass="17468">MTANHPSEPRRDIRLRDTVAYRLILTMNRMVKPFMEEHSRRLKLTLSEWRVINALAASPMSSGEEIARSLNMEKMTVSRSLRSLEKAKRVSHRKDPENLKRNQWQLTDQGWDLFDTLAPTALEHQDNFLSRLTARERETLSRLLGKLVE</sequence>
<dbReference type="SUPFAM" id="SSF46785">
    <property type="entry name" value="Winged helix' DNA-binding domain"/>
    <property type="match status" value="1"/>
</dbReference>
<reference evidence="5" key="1">
    <citation type="submission" date="2021-08" db="EMBL/GenBank/DDBJ databases">
        <title>Hoeflea bacterium WL0058 sp. nov., isolated from the sediment.</title>
        <authorList>
            <person name="Wang L."/>
            <person name="Zhang D."/>
        </authorList>
    </citation>
    <scope>NUCLEOTIDE SEQUENCE</scope>
    <source>
        <strain evidence="5">WL0058</strain>
    </source>
</reference>
<evidence type="ECO:0000259" key="4">
    <source>
        <dbReference type="PROSITE" id="PS50995"/>
    </source>
</evidence>
<name>A0AAE2ZNC0_9HYPH</name>
<dbReference type="PANTHER" id="PTHR35790">
    <property type="entry name" value="HTH-TYPE TRANSCRIPTIONAL REGULATOR PCHR"/>
    <property type="match status" value="1"/>
</dbReference>
<dbReference type="Proteomes" id="UP001196509">
    <property type="component" value="Unassembled WGS sequence"/>
</dbReference>
<keyword evidence="1" id="KW-0805">Transcription regulation</keyword>
<comment type="caution">
    <text evidence="5">The sequence shown here is derived from an EMBL/GenBank/DDBJ whole genome shotgun (WGS) entry which is preliminary data.</text>
</comment>
<dbReference type="PROSITE" id="PS50995">
    <property type="entry name" value="HTH_MARR_2"/>
    <property type="match status" value="1"/>
</dbReference>
<gene>
    <name evidence="5" type="ORF">K1W69_11735</name>
</gene>
<evidence type="ECO:0000256" key="1">
    <source>
        <dbReference type="ARBA" id="ARBA00023015"/>
    </source>
</evidence>
<dbReference type="PRINTS" id="PR00598">
    <property type="entry name" value="HTHMARR"/>
</dbReference>
<dbReference type="InterPro" id="IPR036390">
    <property type="entry name" value="WH_DNA-bd_sf"/>
</dbReference>
<dbReference type="AlphaFoldDB" id="A0AAE2ZNC0"/>
<dbReference type="PANTHER" id="PTHR35790:SF4">
    <property type="entry name" value="HTH-TYPE TRANSCRIPTIONAL REGULATOR PCHR"/>
    <property type="match status" value="1"/>
</dbReference>
<dbReference type="EMBL" id="JAICBX010000002">
    <property type="protein sequence ID" value="MBW8637860.1"/>
    <property type="molecule type" value="Genomic_DNA"/>
</dbReference>
<dbReference type="RefSeq" id="WP_220228533.1">
    <property type="nucleotide sequence ID" value="NZ_JAICBX010000002.1"/>
</dbReference>
<evidence type="ECO:0000313" key="5">
    <source>
        <dbReference type="EMBL" id="MBW8637860.1"/>
    </source>
</evidence>
<keyword evidence="3" id="KW-0804">Transcription</keyword>
<organism evidence="5 6">
    <name type="scientific">Flavimaribacter sediminis</name>
    <dbReference type="NCBI Taxonomy" id="2865987"/>
    <lineage>
        <taxon>Bacteria</taxon>
        <taxon>Pseudomonadati</taxon>
        <taxon>Pseudomonadota</taxon>
        <taxon>Alphaproteobacteria</taxon>
        <taxon>Hyphomicrobiales</taxon>
        <taxon>Rhizobiaceae</taxon>
        <taxon>Flavimaribacter</taxon>
    </lineage>
</organism>
<dbReference type="InterPro" id="IPR052067">
    <property type="entry name" value="Metal_resp_HTH_trans_reg"/>
</dbReference>
<accession>A0AAE2ZNC0</accession>
<dbReference type="GO" id="GO:0003700">
    <property type="term" value="F:DNA-binding transcription factor activity"/>
    <property type="evidence" value="ECO:0007669"/>
    <property type="project" value="InterPro"/>
</dbReference>